<feature type="transmembrane region" description="Helical" evidence="1">
    <location>
        <begin position="7"/>
        <end position="26"/>
    </location>
</feature>
<dbReference type="EMBL" id="OMOF01000151">
    <property type="protein sequence ID" value="SPF40797.1"/>
    <property type="molecule type" value="Genomic_DNA"/>
</dbReference>
<keyword evidence="1" id="KW-0472">Membrane</keyword>
<evidence type="ECO:0000256" key="1">
    <source>
        <dbReference type="SAM" id="Phobius"/>
    </source>
</evidence>
<proteinExistence type="predicted"/>
<protein>
    <submittedName>
        <fullName evidence="2">Uncharacterized protein</fullName>
    </submittedName>
</protein>
<dbReference type="AlphaFoldDB" id="A0A2U3KMK2"/>
<accession>A0A2U3KMK2</accession>
<feature type="transmembrane region" description="Helical" evidence="1">
    <location>
        <begin position="38"/>
        <end position="60"/>
    </location>
</feature>
<dbReference type="Proteomes" id="UP000238916">
    <property type="component" value="Unassembled WGS sequence"/>
</dbReference>
<evidence type="ECO:0000313" key="2">
    <source>
        <dbReference type="EMBL" id="SPF40797.1"/>
    </source>
</evidence>
<organism evidence="2">
    <name type="scientific">Candidatus Desulfosporosinus infrequens</name>
    <dbReference type="NCBI Taxonomy" id="2043169"/>
    <lineage>
        <taxon>Bacteria</taxon>
        <taxon>Bacillati</taxon>
        <taxon>Bacillota</taxon>
        <taxon>Clostridia</taxon>
        <taxon>Eubacteriales</taxon>
        <taxon>Desulfitobacteriaceae</taxon>
        <taxon>Desulfosporosinus</taxon>
    </lineage>
</organism>
<dbReference type="OrthoDB" id="1957812at2"/>
<keyword evidence="1" id="KW-0812">Transmembrane</keyword>
<reference evidence="2" key="1">
    <citation type="submission" date="2018-02" db="EMBL/GenBank/DDBJ databases">
        <authorList>
            <person name="Cohen D.B."/>
            <person name="Kent A.D."/>
        </authorList>
    </citation>
    <scope>NUCLEOTIDE SEQUENCE [LARGE SCALE GENOMIC DNA]</scope>
    <source>
        <strain evidence="2">Peat soil MAG SbF1</strain>
    </source>
</reference>
<name>A0A2U3KMK2_9FIRM</name>
<sequence>MKILYSLIGIVTALLLIFTMTCGLWIKSTQSTDPGSLRFHITIGISSVIFGIISVGLLIFQVFKQ</sequence>
<keyword evidence="1" id="KW-1133">Transmembrane helix</keyword>
<gene>
    <name evidence="2" type="ORF">SBF1_2340002</name>
</gene>